<reference evidence="16" key="1">
    <citation type="submission" date="2023-03" db="EMBL/GenBank/DDBJ databases">
        <authorList>
            <person name="Steffen K."/>
            <person name="Cardenas P."/>
        </authorList>
    </citation>
    <scope>NUCLEOTIDE SEQUENCE</scope>
</reference>
<evidence type="ECO:0000259" key="15">
    <source>
        <dbReference type="PROSITE" id="PS51880"/>
    </source>
</evidence>
<feature type="domain" description="TGS" evidence="15">
    <location>
        <begin position="934"/>
        <end position="1010"/>
    </location>
</feature>
<dbReference type="NCBIfam" id="TIGR00231">
    <property type="entry name" value="small_GTP"/>
    <property type="match status" value="1"/>
</dbReference>
<dbReference type="GO" id="GO:0008270">
    <property type="term" value="F:zinc ion binding"/>
    <property type="evidence" value="ECO:0007669"/>
    <property type="project" value="UniProtKB-KW"/>
</dbReference>
<dbReference type="InterPro" id="IPR013783">
    <property type="entry name" value="Ig-like_fold"/>
</dbReference>
<evidence type="ECO:0000259" key="12">
    <source>
        <dbReference type="PROSITE" id="PS50089"/>
    </source>
</evidence>
<dbReference type="InterPro" id="IPR004095">
    <property type="entry name" value="TGS"/>
</dbReference>
<dbReference type="SUPFAM" id="SSF81271">
    <property type="entry name" value="TGS-like"/>
    <property type="match status" value="1"/>
</dbReference>
<dbReference type="Gene3D" id="3.30.40.10">
    <property type="entry name" value="Zinc/RING finger domain, C3HC4 (zinc finger)"/>
    <property type="match status" value="1"/>
</dbReference>
<dbReference type="InterPro" id="IPR045001">
    <property type="entry name" value="DRG"/>
</dbReference>
<keyword evidence="3" id="KW-0479">Metal-binding</keyword>
<dbReference type="Pfam" id="PF00630">
    <property type="entry name" value="Filamin"/>
    <property type="match status" value="1"/>
</dbReference>
<dbReference type="PROSITE" id="PS51125">
    <property type="entry name" value="NHL"/>
    <property type="match status" value="2"/>
</dbReference>
<dbReference type="PROSITE" id="PS50089">
    <property type="entry name" value="ZF_RING_2"/>
    <property type="match status" value="1"/>
</dbReference>
<keyword evidence="5" id="KW-0547">Nucleotide-binding</keyword>
<feature type="domain" description="B box-type" evidence="13">
    <location>
        <begin position="106"/>
        <end position="146"/>
    </location>
</feature>
<dbReference type="InterPro" id="IPR001258">
    <property type="entry name" value="NHL_repeat"/>
</dbReference>
<dbReference type="InterPro" id="IPR017868">
    <property type="entry name" value="Filamin/ABP280_repeat-like"/>
</dbReference>
<dbReference type="Gene3D" id="2.40.10.500">
    <property type="match status" value="2"/>
</dbReference>
<dbReference type="FunFam" id="3.10.20.30:FF:000016">
    <property type="entry name" value="Developmentally-regulated GTP-binding protein 2"/>
    <property type="match status" value="1"/>
</dbReference>
<dbReference type="InterPro" id="IPR006074">
    <property type="entry name" value="GTP1-OBG_CS"/>
</dbReference>
<organism evidence="16 17">
    <name type="scientific">Geodia barretti</name>
    <name type="common">Barrett's horny sponge</name>
    <dbReference type="NCBI Taxonomy" id="519541"/>
    <lineage>
        <taxon>Eukaryota</taxon>
        <taxon>Metazoa</taxon>
        <taxon>Porifera</taxon>
        <taxon>Demospongiae</taxon>
        <taxon>Heteroscleromorpha</taxon>
        <taxon>Tetractinellida</taxon>
        <taxon>Astrophorina</taxon>
        <taxon>Geodiidae</taxon>
        <taxon>Geodia</taxon>
    </lineage>
</organism>
<dbReference type="Pfam" id="PF01926">
    <property type="entry name" value="MMR_HSR1"/>
    <property type="match status" value="1"/>
</dbReference>
<dbReference type="FunFam" id="3.40.50.300:FF:000740">
    <property type="entry name" value="Putative GTP-binding protein 1"/>
    <property type="match status" value="1"/>
</dbReference>
<evidence type="ECO:0000256" key="8">
    <source>
        <dbReference type="ARBA" id="ARBA00023134"/>
    </source>
</evidence>
<dbReference type="InterPro" id="IPR001298">
    <property type="entry name" value="Filamin/ABP280_rpt"/>
</dbReference>
<dbReference type="Pfam" id="PF01436">
    <property type="entry name" value="NHL"/>
    <property type="match status" value="1"/>
</dbReference>
<dbReference type="PROSITE" id="PS51880">
    <property type="entry name" value="TGS"/>
    <property type="match status" value="1"/>
</dbReference>
<evidence type="ECO:0000259" key="13">
    <source>
        <dbReference type="PROSITE" id="PS50119"/>
    </source>
</evidence>
<evidence type="ECO:0000256" key="3">
    <source>
        <dbReference type="ARBA" id="ARBA00022723"/>
    </source>
</evidence>
<dbReference type="InterPro" id="IPR031167">
    <property type="entry name" value="G_OBG"/>
</dbReference>
<keyword evidence="7" id="KW-0862">Zinc</keyword>
<dbReference type="Pfam" id="PF02824">
    <property type="entry name" value="TGS"/>
    <property type="match status" value="1"/>
</dbReference>
<dbReference type="Gene3D" id="3.30.160.60">
    <property type="entry name" value="Classic Zinc Finger"/>
    <property type="match status" value="1"/>
</dbReference>
<dbReference type="EMBL" id="CASHTH010001713">
    <property type="protein sequence ID" value="CAI8018884.1"/>
    <property type="molecule type" value="Genomic_DNA"/>
</dbReference>
<comment type="caution">
    <text evidence="16">The sequence shown here is derived from an EMBL/GenBank/DDBJ whole genome shotgun (WGS) entry which is preliminary data.</text>
</comment>
<protein>
    <submittedName>
        <fullName evidence="16">Developmentally-regulated GTP-binding protein 2</fullName>
    </submittedName>
</protein>
<dbReference type="InterPro" id="IPR000315">
    <property type="entry name" value="Znf_B-box"/>
</dbReference>
<dbReference type="InterPro" id="IPR013083">
    <property type="entry name" value="Znf_RING/FYVE/PHD"/>
</dbReference>
<dbReference type="SUPFAM" id="SSF57850">
    <property type="entry name" value="RING/U-box"/>
    <property type="match status" value="1"/>
</dbReference>
<feature type="repeat" description="NHL" evidence="11">
    <location>
        <begin position="577"/>
        <end position="617"/>
    </location>
</feature>
<dbReference type="InterPro" id="IPR011042">
    <property type="entry name" value="6-blade_b-propeller_TolB-like"/>
</dbReference>
<dbReference type="PROSITE" id="PS50194">
    <property type="entry name" value="FILAMIN_REPEAT"/>
    <property type="match status" value="1"/>
</dbReference>
<dbReference type="SUPFAM" id="SSF63829">
    <property type="entry name" value="Calcium-dependent phosphotriesterase"/>
    <property type="match status" value="1"/>
</dbReference>
<feature type="domain" description="RING-type" evidence="12">
    <location>
        <begin position="22"/>
        <end position="69"/>
    </location>
</feature>
<dbReference type="InterPro" id="IPR017907">
    <property type="entry name" value="Znf_RING_CS"/>
</dbReference>
<evidence type="ECO:0000313" key="16">
    <source>
        <dbReference type="EMBL" id="CAI8018884.1"/>
    </source>
</evidence>
<sequence length="1011" mass="112137">MAEAAHPLTESALRKLEDQVTCPVCLSEYSDPRVLQCVHTFCRKCLEGLAKEGRTENEQLLVVECPVCRKETKVRSIDQLQRAFHVQSLFEIKSDLEKGREQGASQKHDVCGAHRMKVEYYCVTCSVLLCSGCTHGAHKLHSFDEISVSAGGVTKEMGAKLSGLDSKVTRVEEAIDEIEAGCQKAHSEEIEMQGAIRESIGKVHQLLEERESELIKDLREMTGQKVHNLTLRKNQLQLVENQLKSCREAVTESLQEKSLTLTLLLSKTLGHMVDDAGGVFQEMMSNVRHAANDIAFFADESALDPLREFGNVYVKVPHAEHCLVEGDGLSKAKVGDPEEVKLSLYNRHNLEIDVELAAHMVSSELYLSAAVESNTVESDLVKCSIDKLDKNQCMLKYTPTVKGPHKLDIDVLGHPVRGSPFNVTVKAPLGMIGPEPVHVIPGLPQPWGIAVDKTGRLNVSVSGRKEVVVLSSRSGEKISTAVKRRFLASILEEPTGVALDRDGNLIVADFRLSQIHRVTPNGQIVQSVGSSGCKNLEFTYPSSLAVHPVTGRVYVTEWQESNRVQILNRDFSFYKTFGCSGSGQGEFQCPSGIAFDSPGNVYVADCNNARIQVFTCEGDYIREFGTRGRKEGKLGLPMGLCMDHTSEVLYITDVLNHRVSLFSTEGAFLRSFGRFGTGAGEFNKPQGIAVDEFRFVYGEGFDVMKSGDARVALIGFPSVGKSTLLNKFTSTHSEAAGYSFTTLTCIPGVIDYHGAKIQLLDLPGIIEGAAQGKGRGRQVIAVARTSDLVLMMLDAGKGEVQKRLLEIELEAVGIRLNKRRPNIYFKVKKGGGMSINSTVTLTRMSEKMAQLILHEYKIFNAEILFREDCTADDFIDVIIGNRVYLKCIYCYNKVDTVSLEEVDRLARLPYSVVISCELELNFNTLLSLIWDYLSLLRLYTKKRGEPPDFSNDPLIMRQGCNVEHVCHAVHRTLVDQFKYALVWGLSTKYSPQRVGIQHIMKDEDVIQIVKK</sequence>
<dbReference type="Pfam" id="PF00643">
    <property type="entry name" value="zf-B_box"/>
    <property type="match status" value="1"/>
</dbReference>
<dbReference type="SMART" id="SM00184">
    <property type="entry name" value="RING"/>
    <property type="match status" value="1"/>
</dbReference>
<dbReference type="CDD" id="cd17231">
    <property type="entry name" value="TGS_DRG2"/>
    <property type="match status" value="1"/>
</dbReference>
<keyword evidence="6 9" id="KW-0863">Zinc-finger</keyword>
<dbReference type="InterPro" id="IPR027370">
    <property type="entry name" value="Znf-RING_euk"/>
</dbReference>
<dbReference type="CDD" id="cd01896">
    <property type="entry name" value="DRG"/>
    <property type="match status" value="1"/>
</dbReference>
<dbReference type="GO" id="GO:0005525">
    <property type="term" value="F:GTP binding"/>
    <property type="evidence" value="ECO:0007669"/>
    <property type="project" value="UniProtKB-KW"/>
</dbReference>
<dbReference type="SUPFAM" id="SSF81296">
    <property type="entry name" value="E set domains"/>
    <property type="match status" value="1"/>
</dbReference>
<evidence type="ECO:0000256" key="4">
    <source>
        <dbReference type="ARBA" id="ARBA00022737"/>
    </source>
</evidence>
<evidence type="ECO:0000256" key="9">
    <source>
        <dbReference type="PROSITE-ProRule" id="PRU00024"/>
    </source>
</evidence>
<dbReference type="Gene3D" id="3.40.50.300">
    <property type="entry name" value="P-loop containing nucleotide triphosphate hydrolases"/>
    <property type="match status" value="1"/>
</dbReference>
<dbReference type="PROSITE" id="PS51710">
    <property type="entry name" value="G_OBG"/>
    <property type="match status" value="1"/>
</dbReference>
<feature type="domain" description="OBG-type G" evidence="14">
    <location>
        <begin position="709"/>
        <end position="934"/>
    </location>
</feature>
<dbReference type="GO" id="GO:0003924">
    <property type="term" value="F:GTPase activity"/>
    <property type="evidence" value="ECO:0007669"/>
    <property type="project" value="InterPro"/>
</dbReference>
<keyword evidence="17" id="KW-1185">Reference proteome</keyword>
<dbReference type="PANTHER" id="PTHR43127">
    <property type="entry name" value="DEVELOPMENTALLY-REGULATED GTP-BINDING PROTEIN 2"/>
    <property type="match status" value="1"/>
</dbReference>
<feature type="repeat" description="Filamin" evidence="10">
    <location>
        <begin position="314"/>
        <end position="425"/>
    </location>
</feature>
<dbReference type="InterPro" id="IPR027417">
    <property type="entry name" value="P-loop_NTPase"/>
</dbReference>
<dbReference type="InterPro" id="IPR012675">
    <property type="entry name" value="Beta-grasp_dom_sf"/>
</dbReference>
<dbReference type="InterPro" id="IPR001841">
    <property type="entry name" value="Znf_RING"/>
</dbReference>
<dbReference type="Gene3D" id="3.10.20.30">
    <property type="match status" value="1"/>
</dbReference>
<keyword evidence="8" id="KW-0342">GTP-binding</keyword>
<dbReference type="AlphaFoldDB" id="A0AA35RWC1"/>
<evidence type="ECO:0000256" key="1">
    <source>
        <dbReference type="ARBA" id="ARBA00008518"/>
    </source>
</evidence>
<dbReference type="PROSITE" id="PS00905">
    <property type="entry name" value="GTP1_OBG"/>
    <property type="match status" value="1"/>
</dbReference>
<dbReference type="Proteomes" id="UP001174909">
    <property type="component" value="Unassembled WGS sequence"/>
</dbReference>
<dbReference type="SUPFAM" id="SSF57845">
    <property type="entry name" value="B-box zinc-binding domain"/>
    <property type="match status" value="1"/>
</dbReference>
<evidence type="ECO:0000256" key="2">
    <source>
        <dbReference type="ARBA" id="ARBA00022553"/>
    </source>
</evidence>
<evidence type="ECO:0000256" key="11">
    <source>
        <dbReference type="PROSITE-ProRule" id="PRU00504"/>
    </source>
</evidence>
<dbReference type="InterPro" id="IPR031662">
    <property type="entry name" value="GTP-binding_2"/>
</dbReference>
<dbReference type="PROSITE" id="PS50119">
    <property type="entry name" value="ZF_BBOX"/>
    <property type="match status" value="1"/>
</dbReference>
<dbReference type="InterPro" id="IPR006073">
    <property type="entry name" value="GTP-bd"/>
</dbReference>
<keyword evidence="4" id="KW-0677">Repeat</keyword>
<comment type="similarity">
    <text evidence="1">Belongs to the TRIM/RBCC family.</text>
</comment>
<dbReference type="SUPFAM" id="SSF52540">
    <property type="entry name" value="P-loop containing nucleoside triphosphate hydrolases"/>
    <property type="match status" value="1"/>
</dbReference>
<dbReference type="InterPro" id="IPR012676">
    <property type="entry name" value="TGS-like"/>
</dbReference>
<evidence type="ECO:0000313" key="17">
    <source>
        <dbReference type="Proteomes" id="UP001174909"/>
    </source>
</evidence>
<dbReference type="Gene3D" id="2.120.10.30">
    <property type="entry name" value="TolB, C-terminal domain"/>
    <property type="match status" value="1"/>
</dbReference>
<feature type="repeat" description="NHL" evidence="11">
    <location>
        <begin position="525"/>
        <end position="570"/>
    </location>
</feature>
<dbReference type="Pfam" id="PF13445">
    <property type="entry name" value="zf-RING_UBOX"/>
    <property type="match status" value="1"/>
</dbReference>
<evidence type="ECO:0000256" key="7">
    <source>
        <dbReference type="ARBA" id="ARBA00022833"/>
    </source>
</evidence>
<dbReference type="InterPro" id="IPR014756">
    <property type="entry name" value="Ig_E-set"/>
</dbReference>
<dbReference type="PROSITE" id="PS00518">
    <property type="entry name" value="ZF_RING_1"/>
    <property type="match status" value="1"/>
</dbReference>
<dbReference type="SMART" id="SM00557">
    <property type="entry name" value="IG_FLMN"/>
    <property type="match status" value="1"/>
</dbReference>
<dbReference type="InterPro" id="IPR005225">
    <property type="entry name" value="Small_GTP-bd"/>
</dbReference>
<name>A0AA35RWC1_GEOBA</name>
<dbReference type="Gene3D" id="2.60.40.10">
    <property type="entry name" value="Immunoglobulins"/>
    <property type="match status" value="1"/>
</dbReference>
<dbReference type="Gene3D" id="6.10.140.1070">
    <property type="match status" value="1"/>
</dbReference>
<evidence type="ECO:0000256" key="10">
    <source>
        <dbReference type="PROSITE-ProRule" id="PRU00087"/>
    </source>
</evidence>
<evidence type="ECO:0000256" key="6">
    <source>
        <dbReference type="ARBA" id="ARBA00022771"/>
    </source>
</evidence>
<dbReference type="CDD" id="cd05819">
    <property type="entry name" value="NHL"/>
    <property type="match status" value="1"/>
</dbReference>
<dbReference type="Pfam" id="PF16897">
    <property type="entry name" value="MMR_HSR1_Xtn"/>
    <property type="match status" value="1"/>
</dbReference>
<proteinExistence type="inferred from homology"/>
<accession>A0AA35RWC1</accession>
<evidence type="ECO:0000259" key="14">
    <source>
        <dbReference type="PROSITE" id="PS51710"/>
    </source>
</evidence>
<gene>
    <name evidence="16" type="ORF">GBAR_LOCUS11407</name>
</gene>
<evidence type="ECO:0000256" key="5">
    <source>
        <dbReference type="ARBA" id="ARBA00022741"/>
    </source>
</evidence>
<keyword evidence="2" id="KW-0597">Phosphoprotein</keyword>
<dbReference type="PRINTS" id="PR00326">
    <property type="entry name" value="GTP1OBG"/>
</dbReference>